<feature type="transmembrane region" description="Helical" evidence="1">
    <location>
        <begin position="21"/>
        <end position="42"/>
    </location>
</feature>
<evidence type="ECO:0000256" key="1">
    <source>
        <dbReference type="SAM" id="Phobius"/>
    </source>
</evidence>
<protein>
    <submittedName>
        <fullName evidence="2">Uncharacterized protein</fullName>
    </submittedName>
</protein>
<dbReference type="Proteomes" id="UP000010305">
    <property type="component" value="Unassembled WGS sequence"/>
</dbReference>
<accession>J5K693</accession>
<reference evidence="2 3" key="1">
    <citation type="journal article" date="2012" name="ISME J.">
        <title>Genomic insights to SAR86, an abundant and uncultivated marine bacterial lineage.</title>
        <authorList>
            <person name="Dupont C.L."/>
            <person name="Rusch D.B."/>
            <person name="Yooseph S."/>
            <person name="Lombardo M.J."/>
            <person name="Richter R.A."/>
            <person name="Valas R."/>
            <person name="Novotny M."/>
            <person name="Yee-Greenbaum J."/>
            <person name="Selengut J.D."/>
            <person name="Haft D.H."/>
            <person name="Halpern A.L."/>
            <person name="Lasken R.S."/>
            <person name="Nealson K."/>
            <person name="Friedman R."/>
            <person name="Venter J.C."/>
        </authorList>
    </citation>
    <scope>NUCLEOTIDE SEQUENCE [LARGE SCALE GENOMIC DNA]</scope>
</reference>
<proteinExistence type="predicted"/>
<evidence type="ECO:0000313" key="2">
    <source>
        <dbReference type="EMBL" id="EJP71528.1"/>
    </source>
</evidence>
<keyword evidence="1" id="KW-1133">Transmembrane helix</keyword>
<sequence length="43" mass="4983">MTIEEKTKQEKDEILKKDFKFGQLVYAALYGILLISLIVMAYS</sequence>
<dbReference type="AlphaFoldDB" id="J5K693"/>
<dbReference type="EMBL" id="JH611157">
    <property type="protein sequence ID" value="EJP71528.1"/>
    <property type="molecule type" value="Genomic_DNA"/>
</dbReference>
<gene>
    <name evidence="2" type="ORF">NT01SARS_1340</name>
</gene>
<evidence type="ECO:0000313" key="3">
    <source>
        <dbReference type="Proteomes" id="UP000010305"/>
    </source>
</evidence>
<keyword evidence="1" id="KW-0472">Membrane</keyword>
<dbReference type="HOGENOM" id="CLU_3239439_0_0_6"/>
<name>J5K693_9GAMM</name>
<keyword evidence="1" id="KW-0812">Transmembrane</keyword>
<organism evidence="2 3">
    <name type="scientific">SAR86 cluster bacterium SAR86A</name>
    <dbReference type="NCBI Taxonomy" id="1123866"/>
    <lineage>
        <taxon>Bacteria</taxon>
        <taxon>Pseudomonadati</taxon>
        <taxon>Pseudomonadota</taxon>
        <taxon>Gammaproteobacteria</taxon>
        <taxon>SAR86 cluster</taxon>
    </lineage>
</organism>